<organism evidence="1 2">
    <name type="scientific">Phytohabitans aurantiacus</name>
    <dbReference type="NCBI Taxonomy" id="3016789"/>
    <lineage>
        <taxon>Bacteria</taxon>
        <taxon>Bacillati</taxon>
        <taxon>Actinomycetota</taxon>
        <taxon>Actinomycetes</taxon>
        <taxon>Micromonosporales</taxon>
        <taxon>Micromonosporaceae</taxon>
    </lineage>
</organism>
<evidence type="ECO:0008006" key="3">
    <source>
        <dbReference type="Google" id="ProtNLM"/>
    </source>
</evidence>
<dbReference type="Proteomes" id="UP001144280">
    <property type="component" value="Unassembled WGS sequence"/>
</dbReference>
<comment type="caution">
    <text evidence="1">The sequence shown here is derived from an EMBL/GenBank/DDBJ whole genome shotgun (WGS) entry which is preliminary data.</text>
</comment>
<evidence type="ECO:0000313" key="1">
    <source>
        <dbReference type="EMBL" id="GLH95043.1"/>
    </source>
</evidence>
<protein>
    <recommendedName>
        <fullName evidence="3">HEAT repeat domain-containing protein</fullName>
    </recommendedName>
</protein>
<name>A0ABQ5QL82_9ACTN</name>
<dbReference type="EMBL" id="BSDI01000001">
    <property type="protein sequence ID" value="GLH95043.1"/>
    <property type="molecule type" value="Genomic_DNA"/>
</dbReference>
<reference evidence="1" key="1">
    <citation type="submission" date="2022-12" db="EMBL/GenBank/DDBJ databases">
        <title>New Phytohabitans aurantiacus sp. RD004123 nov., an actinomycete isolated from soil.</title>
        <authorList>
            <person name="Triningsih D.W."/>
            <person name="Harunari E."/>
            <person name="Igarashi Y."/>
        </authorList>
    </citation>
    <scope>NUCLEOTIDE SEQUENCE</scope>
    <source>
        <strain evidence="1">RD004123</strain>
    </source>
</reference>
<sequence>MTDSIATAVRDLAAADVVAFGGVGLAARILPATGAYQTVHAALAGRADDVRPHLAWLLAHGSPAGQVYAATLLESLDPEAARAAWGAMSHDSSELTTFQGCVMDRTTLAAYATSRLTLP</sequence>
<accession>A0ABQ5QL82</accession>
<proteinExistence type="predicted"/>
<evidence type="ECO:0000313" key="2">
    <source>
        <dbReference type="Proteomes" id="UP001144280"/>
    </source>
</evidence>
<keyword evidence="2" id="KW-1185">Reference proteome</keyword>
<dbReference type="RefSeq" id="WP_281891908.1">
    <property type="nucleotide sequence ID" value="NZ_BSDI01000001.1"/>
</dbReference>
<gene>
    <name evidence="1" type="ORF">Pa4123_03150</name>
</gene>